<dbReference type="Gene3D" id="3.30.200.20">
    <property type="entry name" value="Phosphorylase Kinase, domain 1"/>
    <property type="match status" value="1"/>
</dbReference>
<dbReference type="AlphaFoldDB" id="A0A978VHK8"/>
<name>A0A978VHK8_ZIZJJ</name>
<feature type="chain" id="PRO_5037263016" description="Leucine-rich repeat-containing N-terminal plant-type domain-containing protein" evidence="10">
    <location>
        <begin position="23"/>
        <end position="380"/>
    </location>
</feature>
<comment type="caution">
    <text evidence="12">The sequence shown here is derived from an EMBL/GenBank/DDBJ whole genome shotgun (WGS) entry which is preliminary data.</text>
</comment>
<keyword evidence="3" id="KW-0134">Cell wall</keyword>
<evidence type="ECO:0000256" key="10">
    <source>
        <dbReference type="SAM" id="SignalP"/>
    </source>
</evidence>
<reference evidence="12" key="1">
    <citation type="journal article" date="2021" name="Front. Plant Sci.">
        <title>Chromosome-Scale Genome Assembly for Chinese Sour Jujube and Insights Into Its Genome Evolution and Domestication Signature.</title>
        <authorList>
            <person name="Shen L.-Y."/>
            <person name="Luo H."/>
            <person name="Wang X.-L."/>
            <person name="Wang X.-M."/>
            <person name="Qiu X.-J."/>
            <person name="Liu H."/>
            <person name="Zhou S.-S."/>
            <person name="Jia K.-H."/>
            <person name="Nie S."/>
            <person name="Bao Y.-T."/>
            <person name="Zhang R.-G."/>
            <person name="Yun Q.-Z."/>
            <person name="Chai Y.-H."/>
            <person name="Lu J.-Y."/>
            <person name="Li Y."/>
            <person name="Zhao S.-W."/>
            <person name="Mao J.-F."/>
            <person name="Jia S.-G."/>
            <person name="Mao Y.-M."/>
        </authorList>
    </citation>
    <scope>NUCLEOTIDE SEQUENCE</scope>
    <source>
        <strain evidence="12">AT0</strain>
        <tissue evidence="12">Leaf</tissue>
    </source>
</reference>
<dbReference type="Proteomes" id="UP000813462">
    <property type="component" value="Unassembled WGS sequence"/>
</dbReference>
<evidence type="ECO:0000256" key="4">
    <source>
        <dbReference type="ARBA" id="ARBA00022614"/>
    </source>
</evidence>
<sequence length="380" mass="41295">MKCSSVLVCVGILFLSLGSSSGISEDDVKCLKGIKQSVNDPLGNLNSWDFNNTSVGNISKFVGVACWNDCENRIFNLKLQNMKLSGSVPQALEYCVSLQNLDLRGNNFSGTIPSQICTWLPFLIGLDLSNNDFSGCIPPELAKCTYLNSLILSDDRLSGNTPYQLTSLSRLRKFSVAYNELSGAIPPLFVHLNVGTIPNHQSSISKLKKFSLVNNQRRGTIPSSVSAHDFAGNRGLCGGPLGTKCGWFSKNNPAAIIFAGLSGAAASLLLALGLWCWYLLRLSKRRTSAYEMRGGDDWSERLKAHKLLQVCLSVKPLVKVMLADLIASTNNFDPQNIIISTRHVTIYKAVLRNGSALAIKQLNTSKLGAKGICIGLTYQI</sequence>
<proteinExistence type="inferred from homology"/>
<dbReference type="Gene3D" id="3.80.10.10">
    <property type="entry name" value="Ribonuclease Inhibitor"/>
    <property type="match status" value="2"/>
</dbReference>
<comment type="subcellular location">
    <subcellularLocation>
        <location evidence="2">Membrane</location>
    </subcellularLocation>
    <subcellularLocation>
        <location evidence="1">Secreted</location>
        <location evidence="1">Cell wall</location>
    </subcellularLocation>
</comment>
<keyword evidence="7 9" id="KW-0472">Membrane</keyword>
<keyword evidence="5 10" id="KW-0732">Signal</keyword>
<feature type="domain" description="Leucine-rich repeat-containing N-terminal plant-type" evidence="11">
    <location>
        <begin position="25"/>
        <end position="66"/>
    </location>
</feature>
<dbReference type="SUPFAM" id="SSF52058">
    <property type="entry name" value="L domain-like"/>
    <property type="match status" value="1"/>
</dbReference>
<dbReference type="Pfam" id="PF00560">
    <property type="entry name" value="LRR_1"/>
    <property type="match status" value="2"/>
</dbReference>
<dbReference type="InterPro" id="IPR032675">
    <property type="entry name" value="LRR_dom_sf"/>
</dbReference>
<keyword evidence="9" id="KW-1133">Transmembrane helix</keyword>
<keyword evidence="6" id="KW-0677">Repeat</keyword>
<evidence type="ECO:0000259" key="11">
    <source>
        <dbReference type="Pfam" id="PF08263"/>
    </source>
</evidence>
<evidence type="ECO:0000256" key="6">
    <source>
        <dbReference type="ARBA" id="ARBA00022737"/>
    </source>
</evidence>
<protein>
    <recommendedName>
        <fullName evidence="11">Leucine-rich repeat-containing N-terminal plant-type domain-containing protein</fullName>
    </recommendedName>
</protein>
<dbReference type="GO" id="GO:0016020">
    <property type="term" value="C:membrane"/>
    <property type="evidence" value="ECO:0007669"/>
    <property type="project" value="UniProtKB-SubCell"/>
</dbReference>
<dbReference type="InterPro" id="IPR001611">
    <property type="entry name" value="Leu-rich_rpt"/>
</dbReference>
<evidence type="ECO:0000256" key="1">
    <source>
        <dbReference type="ARBA" id="ARBA00004191"/>
    </source>
</evidence>
<dbReference type="PANTHER" id="PTHR48007">
    <property type="entry name" value="LEUCINE-RICH REPEAT RECEPTOR-LIKE PROTEIN KINASE PXC1"/>
    <property type="match status" value="1"/>
</dbReference>
<dbReference type="InterPro" id="IPR046959">
    <property type="entry name" value="PRK1-6/SRF4-like"/>
</dbReference>
<dbReference type="InterPro" id="IPR013210">
    <property type="entry name" value="LRR_N_plant-typ"/>
</dbReference>
<evidence type="ECO:0000313" key="13">
    <source>
        <dbReference type="Proteomes" id="UP000813462"/>
    </source>
</evidence>
<comment type="similarity">
    <text evidence="8">Belongs to the polygalacturonase-inhibiting protein family.</text>
</comment>
<evidence type="ECO:0000313" key="12">
    <source>
        <dbReference type="EMBL" id="KAH7532577.1"/>
    </source>
</evidence>
<evidence type="ECO:0000256" key="7">
    <source>
        <dbReference type="ARBA" id="ARBA00023136"/>
    </source>
</evidence>
<evidence type="ECO:0000256" key="2">
    <source>
        <dbReference type="ARBA" id="ARBA00004370"/>
    </source>
</evidence>
<keyword evidence="9" id="KW-0812">Transmembrane</keyword>
<organism evidence="12 13">
    <name type="scientific">Ziziphus jujuba var. spinosa</name>
    <dbReference type="NCBI Taxonomy" id="714518"/>
    <lineage>
        <taxon>Eukaryota</taxon>
        <taxon>Viridiplantae</taxon>
        <taxon>Streptophyta</taxon>
        <taxon>Embryophyta</taxon>
        <taxon>Tracheophyta</taxon>
        <taxon>Spermatophyta</taxon>
        <taxon>Magnoliopsida</taxon>
        <taxon>eudicotyledons</taxon>
        <taxon>Gunneridae</taxon>
        <taxon>Pentapetalae</taxon>
        <taxon>rosids</taxon>
        <taxon>fabids</taxon>
        <taxon>Rosales</taxon>
        <taxon>Rhamnaceae</taxon>
        <taxon>Paliureae</taxon>
        <taxon>Ziziphus</taxon>
    </lineage>
</organism>
<gene>
    <name evidence="12" type="ORF">FEM48_Zijuj04G0035400</name>
</gene>
<evidence type="ECO:0000256" key="5">
    <source>
        <dbReference type="ARBA" id="ARBA00022729"/>
    </source>
</evidence>
<keyword evidence="3" id="KW-0964">Secreted</keyword>
<keyword evidence="4" id="KW-0433">Leucine-rich repeat</keyword>
<dbReference type="EMBL" id="JAEACU010000004">
    <property type="protein sequence ID" value="KAH7532577.1"/>
    <property type="molecule type" value="Genomic_DNA"/>
</dbReference>
<dbReference type="PANTHER" id="PTHR48007:SF86">
    <property type="entry name" value="(WILD MALAYSIAN BANANA) HYPOTHETICAL PROTEIN"/>
    <property type="match status" value="1"/>
</dbReference>
<evidence type="ECO:0000256" key="9">
    <source>
        <dbReference type="SAM" id="Phobius"/>
    </source>
</evidence>
<dbReference type="FunFam" id="3.80.10.10:FF:000400">
    <property type="entry name" value="Nuclear pore complex protein NUP107"/>
    <property type="match status" value="1"/>
</dbReference>
<evidence type="ECO:0000256" key="8">
    <source>
        <dbReference type="ARBA" id="ARBA00038043"/>
    </source>
</evidence>
<dbReference type="Pfam" id="PF08263">
    <property type="entry name" value="LRRNT_2"/>
    <property type="match status" value="1"/>
</dbReference>
<evidence type="ECO:0000256" key="3">
    <source>
        <dbReference type="ARBA" id="ARBA00022512"/>
    </source>
</evidence>
<feature type="signal peptide" evidence="10">
    <location>
        <begin position="1"/>
        <end position="22"/>
    </location>
</feature>
<accession>A0A978VHK8</accession>
<feature type="transmembrane region" description="Helical" evidence="9">
    <location>
        <begin position="254"/>
        <end position="280"/>
    </location>
</feature>